<dbReference type="InterPro" id="IPR031875">
    <property type="entry name" value="RecA_dep_nuc"/>
</dbReference>
<sequence length="119" mass="13091">MKGRSPSAEQKRFHDLLAREIGCVACRTEGILSTYVSIHHCDGRTKPHAHWFVLPLCGPHHQDQGIAGVVAIHPHKTRFQERYGTQKTLLAWCIEILQDRGFVVPDGALCAAGMLGAPA</sequence>
<accession>A0A1W6YYV6</accession>
<dbReference type="Pfam" id="PF16786">
    <property type="entry name" value="RecA_dep_nuc"/>
    <property type="match status" value="1"/>
</dbReference>
<name>A0A1W6YYV6_9BORD</name>
<evidence type="ECO:0000313" key="2">
    <source>
        <dbReference type="Proteomes" id="UP000194139"/>
    </source>
</evidence>
<organism evidence="1 2">
    <name type="scientific">Bordetella genomosp. 9</name>
    <dbReference type="NCBI Taxonomy" id="1416803"/>
    <lineage>
        <taxon>Bacteria</taxon>
        <taxon>Pseudomonadati</taxon>
        <taxon>Pseudomonadota</taxon>
        <taxon>Betaproteobacteria</taxon>
        <taxon>Burkholderiales</taxon>
        <taxon>Alcaligenaceae</taxon>
        <taxon>Bordetella</taxon>
    </lineage>
</organism>
<dbReference type="AlphaFoldDB" id="A0A1W6YYV6"/>
<evidence type="ECO:0000313" key="1">
    <source>
        <dbReference type="EMBL" id="ARP86282.1"/>
    </source>
</evidence>
<reference evidence="1 2" key="1">
    <citation type="submission" date="2017-05" db="EMBL/GenBank/DDBJ databases">
        <title>Complete and WGS of Bordetella genogroups.</title>
        <authorList>
            <person name="Spilker T."/>
            <person name="LiPuma J."/>
        </authorList>
    </citation>
    <scope>NUCLEOTIDE SEQUENCE [LARGE SCALE GENOMIC DNA]</scope>
    <source>
        <strain evidence="1 2">AU17164</strain>
    </source>
</reference>
<dbReference type="Gene3D" id="3.30.40.190">
    <property type="match status" value="1"/>
</dbReference>
<dbReference type="Proteomes" id="UP000194139">
    <property type="component" value="Chromosome"/>
</dbReference>
<dbReference type="EMBL" id="CP021109">
    <property type="protein sequence ID" value="ARP86282.1"/>
    <property type="molecule type" value="Genomic_DNA"/>
</dbReference>
<dbReference type="RefSeq" id="WP_086072119.1">
    <property type="nucleotide sequence ID" value="NZ_CP021109.1"/>
</dbReference>
<keyword evidence="2" id="KW-1185">Reference proteome</keyword>
<gene>
    <name evidence="1" type="ORF">CAL13_08770</name>
</gene>
<protein>
    <submittedName>
        <fullName evidence="1">Recombinase</fullName>
    </submittedName>
</protein>
<proteinExistence type="predicted"/>